<name>A0ABW5G5J8_9PSEU</name>
<organism evidence="2 3">
    <name type="scientific">Amycolatopsis pigmentata</name>
    <dbReference type="NCBI Taxonomy" id="450801"/>
    <lineage>
        <taxon>Bacteria</taxon>
        <taxon>Bacillati</taxon>
        <taxon>Actinomycetota</taxon>
        <taxon>Actinomycetes</taxon>
        <taxon>Pseudonocardiales</taxon>
        <taxon>Pseudonocardiaceae</taxon>
        <taxon>Amycolatopsis</taxon>
    </lineage>
</organism>
<gene>
    <name evidence="2" type="ORF">ACFSXZ_38090</name>
</gene>
<dbReference type="EMBL" id="JBHUKR010000025">
    <property type="protein sequence ID" value="MFD2422157.1"/>
    <property type="molecule type" value="Genomic_DNA"/>
</dbReference>
<evidence type="ECO:0000313" key="3">
    <source>
        <dbReference type="Proteomes" id="UP001597417"/>
    </source>
</evidence>
<protein>
    <submittedName>
        <fullName evidence="2">Uncharacterized protein</fullName>
    </submittedName>
</protein>
<sequence>MVGQFERTKDTLQVLTESAATRIGNIAMIITGAVRDIARETGDWLTDMIEMREASRRAQEDEESTQAGPPSP</sequence>
<reference evidence="3" key="1">
    <citation type="journal article" date="2019" name="Int. J. Syst. Evol. Microbiol.">
        <title>The Global Catalogue of Microorganisms (GCM) 10K type strain sequencing project: providing services to taxonomists for standard genome sequencing and annotation.</title>
        <authorList>
            <consortium name="The Broad Institute Genomics Platform"/>
            <consortium name="The Broad Institute Genome Sequencing Center for Infectious Disease"/>
            <person name="Wu L."/>
            <person name="Ma J."/>
        </authorList>
    </citation>
    <scope>NUCLEOTIDE SEQUENCE [LARGE SCALE GENOMIC DNA]</scope>
    <source>
        <strain evidence="3">CGMCC 4.7645</strain>
    </source>
</reference>
<keyword evidence="3" id="KW-1185">Reference proteome</keyword>
<evidence type="ECO:0000313" key="2">
    <source>
        <dbReference type="EMBL" id="MFD2422157.1"/>
    </source>
</evidence>
<feature type="region of interest" description="Disordered" evidence="1">
    <location>
        <begin position="51"/>
        <end position="72"/>
    </location>
</feature>
<comment type="caution">
    <text evidence="2">The sequence shown here is derived from an EMBL/GenBank/DDBJ whole genome shotgun (WGS) entry which is preliminary data.</text>
</comment>
<evidence type="ECO:0000256" key="1">
    <source>
        <dbReference type="SAM" id="MobiDB-lite"/>
    </source>
</evidence>
<accession>A0ABW5G5J8</accession>
<dbReference type="RefSeq" id="WP_378271110.1">
    <property type="nucleotide sequence ID" value="NZ_JBHUKR010000025.1"/>
</dbReference>
<proteinExistence type="predicted"/>
<dbReference type="Proteomes" id="UP001597417">
    <property type="component" value="Unassembled WGS sequence"/>
</dbReference>